<dbReference type="EC" id="2.10.1.1" evidence="4"/>
<evidence type="ECO:0000256" key="3">
    <source>
        <dbReference type="ARBA" id="ARBA00047317"/>
    </source>
</evidence>
<comment type="function">
    <text evidence="1 4">Catalyzes the insertion of molybdate into adenylated molybdopterin with the concomitant release of AMP.</text>
</comment>
<evidence type="ECO:0000259" key="6">
    <source>
        <dbReference type="Pfam" id="PF03453"/>
    </source>
</evidence>
<dbReference type="SUPFAM" id="SSF53218">
    <property type="entry name" value="Molybdenum cofactor biosynthesis proteins"/>
    <property type="match status" value="1"/>
</dbReference>
<dbReference type="SUPFAM" id="SSF63882">
    <property type="entry name" value="MoeA N-terminal region -like"/>
    <property type="match status" value="1"/>
</dbReference>
<dbReference type="InterPro" id="IPR005110">
    <property type="entry name" value="MoeA_linker/N"/>
</dbReference>
<dbReference type="InterPro" id="IPR036425">
    <property type="entry name" value="MoaB/Mog-like_dom_sf"/>
</dbReference>
<keyword evidence="4" id="KW-0808">Transferase</keyword>
<keyword evidence="4" id="KW-0460">Magnesium</keyword>
<dbReference type="InterPro" id="IPR001453">
    <property type="entry name" value="MoaB/Mog_dom"/>
</dbReference>
<dbReference type="Gene3D" id="3.40.980.10">
    <property type="entry name" value="MoaB/Mog-like domain"/>
    <property type="match status" value="1"/>
</dbReference>
<keyword evidence="4" id="KW-0500">Molybdenum</keyword>
<evidence type="ECO:0000313" key="8">
    <source>
        <dbReference type="Proteomes" id="UP001596422"/>
    </source>
</evidence>
<dbReference type="InterPro" id="IPR036135">
    <property type="entry name" value="MoeA_linker/N_sf"/>
</dbReference>
<dbReference type="Pfam" id="PF03453">
    <property type="entry name" value="MoeA_N"/>
    <property type="match status" value="1"/>
</dbReference>
<dbReference type="RefSeq" id="WP_379907817.1">
    <property type="nucleotide sequence ID" value="NZ_JBHSWE010000001.1"/>
</dbReference>
<comment type="pathway">
    <text evidence="4">Cofactor biosynthesis; molybdopterin biosynthesis.</text>
</comment>
<reference evidence="8" key="1">
    <citation type="journal article" date="2019" name="Int. J. Syst. Evol. Microbiol.">
        <title>The Global Catalogue of Microorganisms (GCM) 10K type strain sequencing project: providing services to taxonomists for standard genome sequencing and annotation.</title>
        <authorList>
            <consortium name="The Broad Institute Genomics Platform"/>
            <consortium name="The Broad Institute Genome Sequencing Center for Infectious Disease"/>
            <person name="Wu L."/>
            <person name="Ma J."/>
        </authorList>
    </citation>
    <scope>NUCLEOTIDE SEQUENCE [LARGE SCALE GENOMIC DNA]</scope>
    <source>
        <strain evidence="8">NBRC 111756</strain>
    </source>
</reference>
<proteinExistence type="inferred from homology"/>
<dbReference type="Gene3D" id="2.170.190.11">
    <property type="entry name" value="Molybdopterin biosynthesis moea protein, domain 3"/>
    <property type="match status" value="1"/>
</dbReference>
<evidence type="ECO:0000259" key="5">
    <source>
        <dbReference type="Pfam" id="PF00994"/>
    </source>
</evidence>
<keyword evidence="8" id="KW-1185">Reference proteome</keyword>
<dbReference type="CDD" id="cd00887">
    <property type="entry name" value="MoeA"/>
    <property type="match status" value="1"/>
</dbReference>
<dbReference type="InterPro" id="IPR038987">
    <property type="entry name" value="MoeA-like"/>
</dbReference>
<protein>
    <recommendedName>
        <fullName evidence="4">Molybdopterin molybdenumtransferase</fullName>
        <ecNumber evidence="4">2.10.1.1</ecNumber>
    </recommendedName>
</protein>
<feature type="domain" description="MoeA N-terminal and linker" evidence="6">
    <location>
        <begin position="14"/>
        <end position="173"/>
    </location>
</feature>
<evidence type="ECO:0000256" key="4">
    <source>
        <dbReference type="RuleBase" id="RU365090"/>
    </source>
</evidence>
<dbReference type="EMBL" id="JBHSWE010000001">
    <property type="protein sequence ID" value="MFC6669242.1"/>
    <property type="molecule type" value="Genomic_DNA"/>
</dbReference>
<accession>A0ABW1ZVM8</accession>
<dbReference type="PANTHER" id="PTHR10192:SF5">
    <property type="entry name" value="GEPHYRIN"/>
    <property type="match status" value="1"/>
</dbReference>
<keyword evidence="4" id="KW-0501">Molybdenum cofactor biosynthesis</keyword>
<dbReference type="Proteomes" id="UP001596422">
    <property type="component" value="Unassembled WGS sequence"/>
</dbReference>
<organism evidence="7 8">
    <name type="scientific">Marinobacterium aestuariivivens</name>
    <dbReference type="NCBI Taxonomy" id="1698799"/>
    <lineage>
        <taxon>Bacteria</taxon>
        <taxon>Pseudomonadati</taxon>
        <taxon>Pseudomonadota</taxon>
        <taxon>Gammaproteobacteria</taxon>
        <taxon>Oceanospirillales</taxon>
        <taxon>Oceanospirillaceae</taxon>
        <taxon>Marinobacterium</taxon>
    </lineage>
</organism>
<comment type="similarity">
    <text evidence="2 4">Belongs to the MoeA family.</text>
</comment>
<evidence type="ECO:0000256" key="2">
    <source>
        <dbReference type="ARBA" id="ARBA00010763"/>
    </source>
</evidence>
<evidence type="ECO:0000313" key="7">
    <source>
        <dbReference type="EMBL" id="MFC6669242.1"/>
    </source>
</evidence>
<comment type="catalytic activity">
    <reaction evidence="3">
        <text>adenylyl-molybdopterin + molybdate = Mo-molybdopterin + AMP + H(+)</text>
        <dbReference type="Rhea" id="RHEA:35047"/>
        <dbReference type="ChEBI" id="CHEBI:15378"/>
        <dbReference type="ChEBI" id="CHEBI:36264"/>
        <dbReference type="ChEBI" id="CHEBI:62727"/>
        <dbReference type="ChEBI" id="CHEBI:71302"/>
        <dbReference type="ChEBI" id="CHEBI:456215"/>
        <dbReference type="EC" id="2.10.1.1"/>
    </reaction>
</comment>
<sequence length="252" mass="26330">MSGCGCDSVKDVLMPFAQALAALLEAARPVAETEWLALDHATGRVLAQDVVSPIAVPPVDNSAMDGYALSLADLGDDLRLPVEQRIAAGQPPQTLVPGTAARIFTGAPIPPGADCVVMQEQVVRDGDLIRLRQRPGPGDHIRRAAQDIAPGQSLLAAGTRLGAAQLGVLASVGVDGVEVYRRLRVAVINTGDELVMPGQPCAPGQIYNSNYFTLLGLLKGLDTEVWSPGIVADTPEATRAALQDAAGWGIWC</sequence>
<evidence type="ECO:0000256" key="1">
    <source>
        <dbReference type="ARBA" id="ARBA00002901"/>
    </source>
</evidence>
<comment type="cofactor">
    <cofactor evidence="4">
        <name>Mg(2+)</name>
        <dbReference type="ChEBI" id="CHEBI:18420"/>
    </cofactor>
</comment>
<gene>
    <name evidence="7" type="ORF">ACFQDL_03350</name>
</gene>
<name>A0ABW1ZVM8_9GAMM</name>
<dbReference type="Pfam" id="PF00994">
    <property type="entry name" value="MoCF_biosynth"/>
    <property type="match status" value="1"/>
</dbReference>
<feature type="domain" description="MoaB/Mog" evidence="5">
    <location>
        <begin position="186"/>
        <end position="245"/>
    </location>
</feature>
<keyword evidence="4" id="KW-0479">Metal-binding</keyword>
<dbReference type="PANTHER" id="PTHR10192">
    <property type="entry name" value="MOLYBDOPTERIN BIOSYNTHESIS PROTEIN"/>
    <property type="match status" value="1"/>
</dbReference>
<comment type="caution">
    <text evidence="7">The sequence shown here is derived from an EMBL/GenBank/DDBJ whole genome shotgun (WGS) entry which is preliminary data.</text>
</comment>